<reference evidence="12 13" key="2">
    <citation type="journal article" date="2016" name="Science">
        <title>A bacterium that degrades and assimilates poly(ethylene terephthalate).</title>
        <authorList>
            <person name="Yoshida S."/>
            <person name="Hiraga K."/>
            <person name="Takehana T."/>
            <person name="Taniguchi I."/>
            <person name="Yamaji H."/>
            <person name="Maeda Y."/>
            <person name="Toyohara K."/>
            <person name="Miyamoto K."/>
            <person name="Kimura Y."/>
            <person name="Oda K."/>
        </authorList>
    </citation>
    <scope>NUCLEOTIDE SEQUENCE [LARGE SCALE GENOMIC DNA]</scope>
    <source>
        <strain evidence="13">NBRC 110686 / TISTR 2288 / 201-F6</strain>
    </source>
</reference>
<evidence type="ECO:0000313" key="13">
    <source>
        <dbReference type="Proteomes" id="UP000037660"/>
    </source>
</evidence>
<evidence type="ECO:0000256" key="5">
    <source>
        <dbReference type="ARBA" id="ARBA00022692"/>
    </source>
</evidence>
<evidence type="ECO:0000256" key="3">
    <source>
        <dbReference type="ARBA" id="ARBA00022448"/>
    </source>
</evidence>
<evidence type="ECO:0000256" key="1">
    <source>
        <dbReference type="ARBA" id="ARBA00004571"/>
    </source>
</evidence>
<keyword evidence="3" id="KW-0813">Transport</keyword>
<keyword evidence="6" id="KW-0732">Signal</keyword>
<evidence type="ECO:0000259" key="11">
    <source>
        <dbReference type="Pfam" id="PF13609"/>
    </source>
</evidence>
<dbReference type="SUPFAM" id="SSF56935">
    <property type="entry name" value="Porins"/>
    <property type="match status" value="1"/>
</dbReference>
<dbReference type="InterPro" id="IPR023614">
    <property type="entry name" value="Porin_dom_sf"/>
</dbReference>
<keyword evidence="7" id="KW-0406">Ion transport</keyword>
<dbReference type="InterPro" id="IPR050298">
    <property type="entry name" value="Gram-neg_bact_OMP"/>
</dbReference>
<dbReference type="InterPro" id="IPR033900">
    <property type="entry name" value="Gram_neg_porin_domain"/>
</dbReference>
<evidence type="ECO:0000256" key="10">
    <source>
        <dbReference type="ARBA" id="ARBA00023237"/>
    </source>
</evidence>
<keyword evidence="4" id="KW-1134">Transmembrane beta strand</keyword>
<dbReference type="GO" id="GO:0009279">
    <property type="term" value="C:cell outer membrane"/>
    <property type="evidence" value="ECO:0007669"/>
    <property type="project" value="UniProtKB-SubCell"/>
</dbReference>
<dbReference type="AlphaFoldDB" id="A0A0K8P6S3"/>
<evidence type="ECO:0000256" key="2">
    <source>
        <dbReference type="ARBA" id="ARBA00011233"/>
    </source>
</evidence>
<keyword evidence="5" id="KW-0812">Transmembrane</keyword>
<evidence type="ECO:0000256" key="7">
    <source>
        <dbReference type="ARBA" id="ARBA00023065"/>
    </source>
</evidence>
<sequence length="338" mass="36473">MYGVIDVAVEHVTRFDRGNGSVTRLGPNNVYGSRLGFRGSEDLGGGRSVIFNLEMGLVPKNGGLTMQRVFGRESSVGLRSGPHTLLAGRLLNPLIDGVNRFDPTVYAQQSLASQDPGLVARGDNALRYLYHHDGIKASLFYSLGVDEIAPPIGRAAGAASRSKDVAAQLGYQRDGLALSLVFDRTQGPLTVSQHGIGYLAPSLLPTRSDPGDRARRIVAAAAYAWGPVEWRGGLRRLTVDTTAARWNADLWWLGAVYRATPTTTFVAGLYDQQVRGLDVHARSYVLSGQYRLSKRTLLYANLSRVDNGRLTAIGTNTNLQAPTGRGSSGAQFGISHFF</sequence>
<gene>
    <name evidence="12" type="ORF">ISF6_4816</name>
</gene>
<dbReference type="GO" id="GO:0046930">
    <property type="term" value="C:pore complex"/>
    <property type="evidence" value="ECO:0007669"/>
    <property type="project" value="UniProtKB-KW"/>
</dbReference>
<evidence type="ECO:0000313" key="12">
    <source>
        <dbReference type="EMBL" id="GAP38358.1"/>
    </source>
</evidence>
<keyword evidence="10" id="KW-0998">Cell outer membrane</keyword>
<organism evidence="12 13">
    <name type="scientific">Piscinibacter sakaiensis</name>
    <name type="common">Ideonella sakaiensis</name>
    <dbReference type="NCBI Taxonomy" id="1547922"/>
    <lineage>
        <taxon>Bacteria</taxon>
        <taxon>Pseudomonadati</taxon>
        <taxon>Pseudomonadota</taxon>
        <taxon>Betaproteobacteria</taxon>
        <taxon>Burkholderiales</taxon>
        <taxon>Sphaerotilaceae</taxon>
        <taxon>Piscinibacter</taxon>
    </lineage>
</organism>
<evidence type="ECO:0000256" key="8">
    <source>
        <dbReference type="ARBA" id="ARBA00023114"/>
    </source>
</evidence>
<protein>
    <recommendedName>
        <fullName evidence="11">Porin domain-containing protein</fullName>
    </recommendedName>
</protein>
<dbReference type="GO" id="GO:0006811">
    <property type="term" value="P:monoatomic ion transport"/>
    <property type="evidence" value="ECO:0007669"/>
    <property type="project" value="UniProtKB-KW"/>
</dbReference>
<keyword evidence="13" id="KW-1185">Reference proteome</keyword>
<dbReference type="EMBL" id="BBYR01000073">
    <property type="protein sequence ID" value="GAP38358.1"/>
    <property type="molecule type" value="Genomic_DNA"/>
</dbReference>
<dbReference type="Proteomes" id="UP000037660">
    <property type="component" value="Unassembled WGS sequence"/>
</dbReference>
<dbReference type="CDD" id="cd00342">
    <property type="entry name" value="gram_neg_porins"/>
    <property type="match status" value="1"/>
</dbReference>
<dbReference type="GO" id="GO:0015288">
    <property type="term" value="F:porin activity"/>
    <property type="evidence" value="ECO:0007669"/>
    <property type="project" value="UniProtKB-KW"/>
</dbReference>
<feature type="domain" description="Porin" evidence="11">
    <location>
        <begin position="1"/>
        <end position="308"/>
    </location>
</feature>
<evidence type="ECO:0000256" key="6">
    <source>
        <dbReference type="ARBA" id="ARBA00022729"/>
    </source>
</evidence>
<comment type="caution">
    <text evidence="12">The sequence shown here is derived from an EMBL/GenBank/DDBJ whole genome shotgun (WGS) entry which is preliminary data.</text>
</comment>
<evidence type="ECO:0000256" key="9">
    <source>
        <dbReference type="ARBA" id="ARBA00023136"/>
    </source>
</evidence>
<dbReference type="SMR" id="A0A0K8P6S3"/>
<dbReference type="STRING" id="1547922.ISF6_4816"/>
<keyword evidence="8" id="KW-0626">Porin</keyword>
<evidence type="ECO:0000256" key="4">
    <source>
        <dbReference type="ARBA" id="ARBA00022452"/>
    </source>
</evidence>
<dbReference type="PANTHER" id="PTHR34501:SF9">
    <property type="entry name" value="MAJOR OUTER MEMBRANE PROTEIN P.IA"/>
    <property type="match status" value="1"/>
</dbReference>
<comment type="subcellular location">
    <subcellularLocation>
        <location evidence="1">Cell outer membrane</location>
        <topology evidence="1">Multi-pass membrane protein</topology>
    </subcellularLocation>
</comment>
<name>A0A0K8P6S3_PISS1</name>
<comment type="subunit">
    <text evidence="2">Homotrimer.</text>
</comment>
<dbReference type="Gene3D" id="2.40.160.10">
    <property type="entry name" value="Porin"/>
    <property type="match status" value="1"/>
</dbReference>
<reference evidence="13" key="1">
    <citation type="submission" date="2015-07" db="EMBL/GenBank/DDBJ databases">
        <title>Discovery of a poly(ethylene terephthalate assimilation.</title>
        <authorList>
            <person name="Yoshida S."/>
            <person name="Hiraga K."/>
            <person name="Takehana T."/>
            <person name="Taniguchi I."/>
            <person name="Yamaji H."/>
            <person name="Maeda Y."/>
            <person name="Toyohara K."/>
            <person name="Miyamoto K."/>
            <person name="Kimura Y."/>
            <person name="Oda K."/>
        </authorList>
    </citation>
    <scope>NUCLEOTIDE SEQUENCE [LARGE SCALE GENOMIC DNA]</scope>
    <source>
        <strain evidence="13">NBRC 110686 / TISTR 2288 / 201-F6</strain>
    </source>
</reference>
<dbReference type="PANTHER" id="PTHR34501">
    <property type="entry name" value="PROTEIN YDDL-RELATED"/>
    <property type="match status" value="1"/>
</dbReference>
<proteinExistence type="predicted"/>
<dbReference type="Pfam" id="PF13609">
    <property type="entry name" value="Porin_4"/>
    <property type="match status" value="1"/>
</dbReference>
<accession>A0A0K8P6S3</accession>
<keyword evidence="9" id="KW-0472">Membrane</keyword>